<comment type="caution">
    <text evidence="1">The sequence shown here is derived from an EMBL/GenBank/DDBJ whole genome shotgun (WGS) entry which is preliminary data.</text>
</comment>
<dbReference type="EMBL" id="JABBGA010000007">
    <property type="protein sequence ID" value="NML26164.1"/>
    <property type="molecule type" value="Genomic_DNA"/>
</dbReference>
<organism evidence="1 2">
    <name type="scientific">Zoogloea dura</name>
    <dbReference type="NCBI Taxonomy" id="2728840"/>
    <lineage>
        <taxon>Bacteria</taxon>
        <taxon>Pseudomonadati</taxon>
        <taxon>Pseudomonadota</taxon>
        <taxon>Betaproteobacteria</taxon>
        <taxon>Rhodocyclales</taxon>
        <taxon>Zoogloeaceae</taxon>
        <taxon>Zoogloea</taxon>
    </lineage>
</organism>
<dbReference type="Proteomes" id="UP000580043">
    <property type="component" value="Unassembled WGS sequence"/>
</dbReference>
<keyword evidence="2" id="KW-1185">Reference proteome</keyword>
<evidence type="ECO:0000313" key="2">
    <source>
        <dbReference type="Proteomes" id="UP000580043"/>
    </source>
</evidence>
<reference evidence="1 2" key="1">
    <citation type="submission" date="2020-04" db="EMBL/GenBank/DDBJ databases">
        <title>Zoogloea sp. G-4-1-14 isolated from soil.</title>
        <authorList>
            <person name="Dahal R.H."/>
        </authorList>
    </citation>
    <scope>NUCLEOTIDE SEQUENCE [LARGE SCALE GENOMIC DNA]</scope>
    <source>
        <strain evidence="1 2">G-4-1-14</strain>
    </source>
</reference>
<evidence type="ECO:0000313" key="1">
    <source>
        <dbReference type="EMBL" id="NML26164.1"/>
    </source>
</evidence>
<protein>
    <submittedName>
        <fullName evidence="1">Uncharacterized protein</fullName>
    </submittedName>
</protein>
<accession>A0A848G4I0</accession>
<dbReference type="AlphaFoldDB" id="A0A848G4I0"/>
<sequence length="269" mass="30331">MRKTDEERSYSSHYLMTLSEALWNPETLIQSGEFAAAARGLYRNKVTAELASPEMYFALAAVTSRRRLVCVQWAITLETTMSLLAAWCVGMQMKSSDEITHDLTSLIADEDGRRVGFGRSFFRFLMHLAKQKSMGALSDHLSQVDDSIDIQTLKRWSAGQTLPDETQVRVIIQRCCPDDEERIMSMHWAMRCLSLLGYISESFVSNAVLHAKTPGAQEQCAPWPYFPFGYESFHDWAAGRLPFWCQYHLDKLAAAKINPAASLEGGAND</sequence>
<proteinExistence type="predicted"/>
<dbReference type="RefSeq" id="WP_169145710.1">
    <property type="nucleotide sequence ID" value="NZ_JABBGA010000007.1"/>
</dbReference>
<gene>
    <name evidence="1" type="ORF">HHL15_10455</name>
</gene>
<name>A0A848G4I0_9RHOO</name>